<dbReference type="InterPro" id="IPR037401">
    <property type="entry name" value="SnoaL-like"/>
</dbReference>
<dbReference type="SUPFAM" id="SSF54427">
    <property type="entry name" value="NTF2-like"/>
    <property type="match status" value="1"/>
</dbReference>
<name>A0A8J3DXG1_9BACL</name>
<evidence type="ECO:0000313" key="3">
    <source>
        <dbReference type="Proteomes" id="UP000628775"/>
    </source>
</evidence>
<protein>
    <submittedName>
        <fullName evidence="2">Ketosteroid isomerase</fullName>
    </submittedName>
</protein>
<dbReference type="EMBL" id="BMIR01000019">
    <property type="protein sequence ID" value="GGE51520.1"/>
    <property type="molecule type" value="Genomic_DNA"/>
</dbReference>
<dbReference type="Pfam" id="PF13474">
    <property type="entry name" value="SnoaL_3"/>
    <property type="match status" value="1"/>
</dbReference>
<reference evidence="2" key="1">
    <citation type="journal article" date="2014" name="Int. J. Syst. Evol. Microbiol.">
        <title>Complete genome sequence of Corynebacterium casei LMG S-19264T (=DSM 44701T), isolated from a smear-ripened cheese.</title>
        <authorList>
            <consortium name="US DOE Joint Genome Institute (JGI-PGF)"/>
            <person name="Walter F."/>
            <person name="Albersmeier A."/>
            <person name="Kalinowski J."/>
            <person name="Ruckert C."/>
        </authorList>
    </citation>
    <scope>NUCLEOTIDE SEQUENCE</scope>
    <source>
        <strain evidence="2">CGMCC 1.15371</strain>
    </source>
</reference>
<keyword evidence="3" id="KW-1185">Reference proteome</keyword>
<feature type="domain" description="SnoaL-like" evidence="1">
    <location>
        <begin position="8"/>
        <end position="133"/>
    </location>
</feature>
<evidence type="ECO:0000313" key="2">
    <source>
        <dbReference type="EMBL" id="GGE51520.1"/>
    </source>
</evidence>
<comment type="caution">
    <text evidence="2">The sequence shown here is derived from an EMBL/GenBank/DDBJ whole genome shotgun (WGS) entry which is preliminary data.</text>
</comment>
<dbReference type="AlphaFoldDB" id="A0A8J3DXG1"/>
<dbReference type="GO" id="GO:0016853">
    <property type="term" value="F:isomerase activity"/>
    <property type="evidence" value="ECO:0007669"/>
    <property type="project" value="UniProtKB-KW"/>
</dbReference>
<sequence>MPTNLNSVEEVFTIYKSAVYEKNVERLLSIYSSHIHIYDCWGEWECRGISQWREKVEEWFAGLQEEGVDLQTDFTDVVIEEAPNLAFAHCNLLYAAYNPSGEKLRHITNRFTFCLRKEKHAWYITHEHSSLPIDMETGKGLFRLK</sequence>
<reference evidence="2" key="2">
    <citation type="submission" date="2020-09" db="EMBL/GenBank/DDBJ databases">
        <authorList>
            <person name="Sun Q."/>
            <person name="Zhou Y."/>
        </authorList>
    </citation>
    <scope>NUCLEOTIDE SEQUENCE</scope>
    <source>
        <strain evidence="2">CGMCC 1.15371</strain>
    </source>
</reference>
<accession>A0A8J3DXG1</accession>
<evidence type="ECO:0000259" key="1">
    <source>
        <dbReference type="Pfam" id="PF13474"/>
    </source>
</evidence>
<dbReference type="InterPro" id="IPR032710">
    <property type="entry name" value="NTF2-like_dom_sf"/>
</dbReference>
<organism evidence="2 3">
    <name type="scientific">Pullulanibacillus camelliae</name>
    <dbReference type="NCBI Taxonomy" id="1707096"/>
    <lineage>
        <taxon>Bacteria</taxon>
        <taxon>Bacillati</taxon>
        <taxon>Bacillota</taxon>
        <taxon>Bacilli</taxon>
        <taxon>Bacillales</taxon>
        <taxon>Sporolactobacillaceae</taxon>
        <taxon>Pullulanibacillus</taxon>
    </lineage>
</organism>
<gene>
    <name evidence="2" type="ORF">GCM10011391_32910</name>
</gene>
<keyword evidence="2" id="KW-0413">Isomerase</keyword>
<dbReference type="Gene3D" id="3.10.450.50">
    <property type="match status" value="1"/>
</dbReference>
<dbReference type="Proteomes" id="UP000628775">
    <property type="component" value="Unassembled WGS sequence"/>
</dbReference>
<proteinExistence type="predicted"/>